<keyword evidence="6" id="KW-0408">Iron</keyword>
<dbReference type="SFLD" id="SFLDG01070">
    <property type="entry name" value="PLP-dependent"/>
    <property type="match status" value="1"/>
</dbReference>
<accession>A0ABR1S888</accession>
<evidence type="ECO:0000313" key="10">
    <source>
        <dbReference type="Proteomes" id="UP001396898"/>
    </source>
</evidence>
<keyword evidence="7" id="KW-0411">Iron-sulfur</keyword>
<comment type="cofactor">
    <cofactor evidence="1">
        <name>pyridoxal 5'-phosphate</name>
        <dbReference type="ChEBI" id="CHEBI:597326"/>
    </cofactor>
</comment>
<keyword evidence="5" id="KW-0663">Pyridoxal phosphate</keyword>
<proteinExistence type="predicted"/>
<evidence type="ECO:0000256" key="2">
    <source>
        <dbReference type="ARBA" id="ARBA00022485"/>
    </source>
</evidence>
<evidence type="ECO:0000256" key="4">
    <source>
        <dbReference type="ARBA" id="ARBA00022723"/>
    </source>
</evidence>
<keyword evidence="3" id="KW-0949">S-adenosyl-L-methionine</keyword>
<dbReference type="SFLD" id="SFLDS00029">
    <property type="entry name" value="Radical_SAM"/>
    <property type="match status" value="1"/>
</dbReference>
<evidence type="ECO:0000256" key="5">
    <source>
        <dbReference type="ARBA" id="ARBA00022898"/>
    </source>
</evidence>
<dbReference type="PANTHER" id="PTHR30538:SF0">
    <property type="entry name" value="L-LYSINE 2,3-AMINOMUTASE AQ_1632-RELATED"/>
    <property type="match status" value="1"/>
</dbReference>
<evidence type="ECO:0000256" key="8">
    <source>
        <dbReference type="SAM" id="MobiDB-lite"/>
    </source>
</evidence>
<evidence type="ECO:0000256" key="3">
    <source>
        <dbReference type="ARBA" id="ARBA00022691"/>
    </source>
</evidence>
<gene>
    <name evidence="9" type="ORF">PG991_005114</name>
</gene>
<dbReference type="SUPFAM" id="SSF102114">
    <property type="entry name" value="Radical SAM enzymes"/>
    <property type="match status" value="1"/>
</dbReference>
<dbReference type="InterPro" id="IPR003739">
    <property type="entry name" value="Lys_aminomutase/Glu_NH3_mut"/>
</dbReference>
<dbReference type="Gene3D" id="3.20.20.70">
    <property type="entry name" value="Aldolase class I"/>
    <property type="match status" value="1"/>
</dbReference>
<dbReference type="Proteomes" id="UP001396898">
    <property type="component" value="Unassembled WGS sequence"/>
</dbReference>
<evidence type="ECO:0000256" key="1">
    <source>
        <dbReference type="ARBA" id="ARBA00001933"/>
    </source>
</evidence>
<keyword evidence="10" id="KW-1185">Reference proteome</keyword>
<dbReference type="EMBL" id="JAQQWI010000007">
    <property type="protein sequence ID" value="KAK8028058.1"/>
    <property type="molecule type" value="Genomic_DNA"/>
</dbReference>
<protein>
    <submittedName>
        <fullName evidence="9">L-lysine -aminomutase</fullName>
    </submittedName>
</protein>
<sequence length="518" mass="58298">MMRRVDRIQQSLSGSLAARQPGSRALMLPRSSIMPRAQYSQAAAVAAPVPEDSFPPSNGEDEFWRKVPMWKDVSMEDFISWSWSKKNVVEHHTRSAPEKLKETLASVLPDHMPLNRNASLLQSREEFIKDIFDGIEVSSMSLRIMCVDVLRASPPICLGSHGSKLTYARPHIFSRINWQDPRHDPIFRQFIPLKSLMQPDHPKSKLDSLHEKDDAPLDNLVHRYPDKALFLPIAVCPTYCQSCTRSYAVGADTSEVTKEGMKPILKRWEAAFKYIEANPQITDIVVSGGDAYYLAPEHLAFIGERLIKMPNIKKFRIASKGLGVAPNRILDPNDQWTDALLWVHRLALKEGKRAALHTHINHPNEISWMTEQACRKLVEGGLTIRNQSVLLHGINDSAETISKLIRSLAEDLRINPYYVYQCDMVEKVEHLRTPLQSIIDIEAQIRGSIAGFDVPQFIVDLPQGGGKRLAGSYLSYDRNTGVSRFTAPAVSGNGAKVNKVYEYYDPLPPTPAKMGRSD</sequence>
<dbReference type="InterPro" id="IPR058240">
    <property type="entry name" value="rSAM_sf"/>
</dbReference>
<keyword evidence="2" id="KW-0004">4Fe-4S</keyword>
<reference evidence="9 10" key="1">
    <citation type="submission" date="2023-01" db="EMBL/GenBank/DDBJ databases">
        <title>Analysis of 21 Apiospora genomes using comparative genomics revels a genus with tremendous synthesis potential of carbohydrate active enzymes and secondary metabolites.</title>
        <authorList>
            <person name="Sorensen T."/>
        </authorList>
    </citation>
    <scope>NUCLEOTIDE SEQUENCE [LARGE SCALE GENOMIC DNA]</scope>
    <source>
        <strain evidence="9 10">CBS 20057</strain>
    </source>
</reference>
<dbReference type="InterPro" id="IPR007197">
    <property type="entry name" value="rSAM"/>
</dbReference>
<dbReference type="InterPro" id="IPR013785">
    <property type="entry name" value="Aldolase_TIM"/>
</dbReference>
<comment type="caution">
    <text evidence="9">The sequence shown here is derived from an EMBL/GenBank/DDBJ whole genome shotgun (WGS) entry which is preliminary data.</text>
</comment>
<evidence type="ECO:0000256" key="7">
    <source>
        <dbReference type="ARBA" id="ARBA00023014"/>
    </source>
</evidence>
<name>A0ABR1S888_9PEZI</name>
<keyword evidence="4" id="KW-0479">Metal-binding</keyword>
<evidence type="ECO:0000256" key="6">
    <source>
        <dbReference type="ARBA" id="ARBA00023004"/>
    </source>
</evidence>
<dbReference type="PANTHER" id="PTHR30538">
    <property type="entry name" value="LYSINE 2,3-AMINOMUTASE-RELATED"/>
    <property type="match status" value="1"/>
</dbReference>
<evidence type="ECO:0000313" key="9">
    <source>
        <dbReference type="EMBL" id="KAK8028058.1"/>
    </source>
</evidence>
<feature type="region of interest" description="Disordered" evidence="8">
    <location>
        <begin position="1"/>
        <end position="21"/>
    </location>
</feature>
<organism evidence="9 10">
    <name type="scientific">Apiospora marii</name>
    <dbReference type="NCBI Taxonomy" id="335849"/>
    <lineage>
        <taxon>Eukaryota</taxon>
        <taxon>Fungi</taxon>
        <taxon>Dikarya</taxon>
        <taxon>Ascomycota</taxon>
        <taxon>Pezizomycotina</taxon>
        <taxon>Sordariomycetes</taxon>
        <taxon>Xylariomycetidae</taxon>
        <taxon>Amphisphaeriales</taxon>
        <taxon>Apiosporaceae</taxon>
        <taxon>Apiospora</taxon>
    </lineage>
</organism>